<reference evidence="3 4" key="2">
    <citation type="journal article" date="2024" name="Int. J. Syst. Evol. Microbiol.">
        <title>Promethearchaeum syntrophicum gen. nov., sp. nov., an anaerobic, obligately syntrophic archaeon, the first isolate of the lineage 'Asgard' archaea, and proposal of the new archaeal phylum Promethearchaeota phyl. nov. and kingdom Promethearchaeati regn. nov.</title>
        <authorList>
            <person name="Imachi H."/>
            <person name="Nobu M.K."/>
            <person name="Kato S."/>
            <person name="Takaki Y."/>
            <person name="Miyazaki M."/>
            <person name="Miyata M."/>
            <person name="Ogawara M."/>
            <person name="Saito Y."/>
            <person name="Sakai S."/>
            <person name="Tahara Y.O."/>
            <person name="Takano Y."/>
            <person name="Tasumi E."/>
            <person name="Uematsu K."/>
            <person name="Yoshimura T."/>
            <person name="Itoh T."/>
            <person name="Ohkuma M."/>
            <person name="Takai K."/>
        </authorList>
    </citation>
    <scope>NUCLEOTIDE SEQUENCE [LARGE SCALE GENOMIC DNA]</scope>
    <source>
        <strain evidence="3 4">MK-D1</strain>
    </source>
</reference>
<keyword evidence="2" id="KW-0812">Transmembrane</keyword>
<proteinExistence type="predicted"/>
<evidence type="ECO:0000313" key="3">
    <source>
        <dbReference type="EMBL" id="QEE16662.1"/>
    </source>
</evidence>
<name>A0A5B9DC22_9ARCH</name>
<accession>A0A5B9DC22</accession>
<feature type="transmembrane region" description="Helical" evidence="2">
    <location>
        <begin position="1288"/>
        <end position="1307"/>
    </location>
</feature>
<keyword evidence="4" id="KW-1185">Reference proteome</keyword>
<dbReference type="EMBL" id="CP042905">
    <property type="protein sequence ID" value="QEE16662.1"/>
    <property type="molecule type" value="Genomic_DNA"/>
</dbReference>
<feature type="region of interest" description="Disordered" evidence="1">
    <location>
        <begin position="1327"/>
        <end position="1370"/>
    </location>
</feature>
<dbReference type="GeneID" id="41330476"/>
<sequence>MKKYWKTLKKISLTMSIALLFLISISIPMNIQPNNINFNNTDPSVVELPNTSLFEYENPIYGTGNNRTLRTFLQNSSEASGVSKFNISSDSNDEYLNKGQYNFTFDKSFNTTYILEDDTPLVSPDTDFDLNEEISLNNNLTLGSSGSITNGGTDSDIASIDFDYIEITSSGNLAIFNLTTDFSNSDYNETVIGFIVELNLRLFDDADLNVFIYDLIENKWDQVYSNLNYGVMGNYQSLIFNITNANLRYLTDTQNPLFSFSFSNTGDEFITHIDYVSIKLRNTNEILISEDEKSAALEFNIMGNSTFYGFQAWIRSFNVTAVGEDSNLTVGLYFTNLTTPLTRNDLVRYGDETDPIPTKPSTLIAEKSFINFSEDKPYWFDIFPSGIDLNISTNDIGNFFIVISSNTTSIDGGKGFSLVTLPYTEYSSDFTVSGPSDKESDIDHLLLEYDGIDWKRNYAITDVPYERYFEADAAAFSINLTRPYRPSEIEATIETESIQDTYPTIDNYPYDTTGDYATTWWGFGTIDHTYDTPIQATYNNFEVPITWNNSIYSGNIDVNVKYNVEKYYDEDATADYTLNLEENPVWNVSYYFDNTSSKLDNWNFVEMWYFMPEDWTFINFAGPDQIDYTINTTFSAYDDNQNVLKVNSSVVGDGEAGFYQINAESNNYIRTCELQLHYNEYKWTTNGFMPGDNVSLAVGVSDSDGRFIQNNGEISANIYNTSGELVSKYNLYDNLINTNDTYSWYKFQSQDIFYETETLPTGTYQVILNWTNGDQVGLFKRELYLNKYEANILDFDNYDQETQTNEIHGTVNSNNPSFVTDINTYDLYIYAIKNLTSGGDFSEYFVNRSTNENLGSETDLYMVNFMQNETVLNADEDVNFIINLENHHHTLNYDVSITAELISLINPENEWIISSSTSNTQNIAISGDPHDNDKKEFDFSLNIPTPAEGGVNCPIRNGPMAIKIIVEIGGTAIFEQIQEEILYYTTLSDTEFEGDACQPIKIYEERMGPSFIASIDRSTLDLPENISYFVQVVNDYFMGTETENDVYKPSQYYKVDGNILDFKIEQNEINRISSLNLIGQAVDEYENPLASINLELNYNDSVNWVPLEGASESNQITTDGDGFFNFEFSLFNTPKLADMQIMASYAGNDSVLAFDKFLNFTLSEYNTDIDLIFENITLIKPVHNIISFKIVNIGNSTLENVTLTIENSTYNGFVYSMNILKSEILNPGDFFIVEIDFFDNKYNEDFANITIKVEAFVREIGEQQVLHETQYTFTTYTINEGELSSTTVVLFFFVGAGLLWAFGGLFIKKKITEFNTVPETYVSEKKTTKKRRTGKYVNVSDLSRETEKKSNSSEESSTSLDDLLDEEDSK</sequence>
<dbReference type="Proteomes" id="UP000321408">
    <property type="component" value="Chromosome"/>
</dbReference>
<evidence type="ECO:0000313" key="4">
    <source>
        <dbReference type="Proteomes" id="UP000321408"/>
    </source>
</evidence>
<feature type="compositionally biased region" description="Basic and acidic residues" evidence="1">
    <location>
        <begin position="1342"/>
        <end position="1352"/>
    </location>
</feature>
<evidence type="ECO:0000256" key="2">
    <source>
        <dbReference type="SAM" id="Phobius"/>
    </source>
</evidence>
<keyword evidence="2" id="KW-1133">Transmembrane helix</keyword>
<dbReference type="RefSeq" id="WP_147663577.1">
    <property type="nucleotide sequence ID" value="NZ_CP042905.2"/>
</dbReference>
<gene>
    <name evidence="3" type="ORF">DSAG12_02492</name>
</gene>
<evidence type="ECO:0000256" key="1">
    <source>
        <dbReference type="SAM" id="MobiDB-lite"/>
    </source>
</evidence>
<reference evidence="3 4" key="1">
    <citation type="journal article" date="2020" name="Nature">
        <title>Isolation of an archaeon at the prokaryote-eukaryote interface.</title>
        <authorList>
            <person name="Imachi H."/>
            <person name="Nobu M.K."/>
            <person name="Nakahara N."/>
            <person name="Morono Y."/>
            <person name="Ogawara M."/>
            <person name="Takaki Y."/>
            <person name="Takano Y."/>
            <person name="Uematsu K."/>
            <person name="Ikuta T."/>
            <person name="Ito M."/>
            <person name="Matsui Y."/>
            <person name="Miyazaki M."/>
            <person name="Murata K."/>
            <person name="Saito Y."/>
            <person name="Sakai S."/>
            <person name="Song C."/>
            <person name="Tasumi E."/>
            <person name="Yamanaka Y."/>
            <person name="Yamaguchi T."/>
            <person name="Kamagata Y."/>
            <person name="Tamaki H."/>
            <person name="Takai K."/>
        </authorList>
    </citation>
    <scope>NUCLEOTIDE SEQUENCE [LARGE SCALE GENOMIC DNA]</scope>
    <source>
        <strain evidence="3 4">MK-D1</strain>
    </source>
</reference>
<dbReference type="KEGG" id="psyt:DSAG12_02492"/>
<protein>
    <submittedName>
        <fullName evidence="3">Uncharacterized protein</fullName>
    </submittedName>
</protein>
<keyword evidence="2" id="KW-0472">Membrane</keyword>
<organism evidence="3 4">
    <name type="scientific">Promethearchaeum syntrophicum</name>
    <dbReference type="NCBI Taxonomy" id="2594042"/>
    <lineage>
        <taxon>Archaea</taxon>
        <taxon>Promethearchaeati</taxon>
        <taxon>Promethearchaeota</taxon>
        <taxon>Promethearchaeia</taxon>
        <taxon>Promethearchaeales</taxon>
        <taxon>Promethearchaeaceae</taxon>
        <taxon>Promethearchaeum</taxon>
    </lineage>
</organism>